<sequence>MDVRCQLRLIYYLLGFVPVEMAALCVCRAAATFGSTLGIFFISMDGFSNPPSPPSSTTPTTL</sequence>
<evidence type="ECO:0000256" key="1">
    <source>
        <dbReference type="SAM" id="Phobius"/>
    </source>
</evidence>
<dbReference type="AlphaFoldDB" id="A0A0V0XYN0"/>
<feature type="transmembrane region" description="Helical" evidence="1">
    <location>
        <begin position="9"/>
        <end position="42"/>
    </location>
</feature>
<keyword evidence="1" id="KW-0472">Membrane</keyword>
<evidence type="ECO:0000313" key="2">
    <source>
        <dbReference type="EMBL" id="KRX93002.1"/>
    </source>
</evidence>
<gene>
    <name evidence="2" type="ORF">T4E_3860</name>
</gene>
<protein>
    <submittedName>
        <fullName evidence="2">Uncharacterized protein</fullName>
    </submittedName>
</protein>
<proteinExistence type="predicted"/>
<name>A0A0V0XYN0_TRIPS</name>
<dbReference type="Proteomes" id="UP000054815">
    <property type="component" value="Unassembled WGS sequence"/>
</dbReference>
<reference evidence="2 3" key="1">
    <citation type="submission" date="2015-01" db="EMBL/GenBank/DDBJ databases">
        <title>Evolution of Trichinella species and genotypes.</title>
        <authorList>
            <person name="Korhonen P.K."/>
            <person name="Edoardo P."/>
            <person name="Giuseppe L.R."/>
            <person name="Gasser R.B."/>
        </authorList>
    </citation>
    <scope>NUCLEOTIDE SEQUENCE [LARGE SCALE GENOMIC DNA]</scope>
    <source>
        <strain evidence="2">ISS141</strain>
    </source>
</reference>
<keyword evidence="1" id="KW-0812">Transmembrane</keyword>
<evidence type="ECO:0000313" key="3">
    <source>
        <dbReference type="Proteomes" id="UP000054815"/>
    </source>
</evidence>
<accession>A0A0V0XYN0</accession>
<dbReference type="EMBL" id="JYDU01000097">
    <property type="protein sequence ID" value="KRX93002.1"/>
    <property type="molecule type" value="Genomic_DNA"/>
</dbReference>
<keyword evidence="1" id="KW-1133">Transmembrane helix</keyword>
<organism evidence="2 3">
    <name type="scientific">Trichinella pseudospiralis</name>
    <name type="common">Parasitic roundworm</name>
    <dbReference type="NCBI Taxonomy" id="6337"/>
    <lineage>
        <taxon>Eukaryota</taxon>
        <taxon>Metazoa</taxon>
        <taxon>Ecdysozoa</taxon>
        <taxon>Nematoda</taxon>
        <taxon>Enoplea</taxon>
        <taxon>Dorylaimia</taxon>
        <taxon>Trichinellida</taxon>
        <taxon>Trichinellidae</taxon>
        <taxon>Trichinella</taxon>
    </lineage>
</organism>
<comment type="caution">
    <text evidence="2">The sequence shown here is derived from an EMBL/GenBank/DDBJ whole genome shotgun (WGS) entry which is preliminary data.</text>
</comment>